<evidence type="ECO:0000313" key="2">
    <source>
        <dbReference type="Proteomes" id="UP000594454"/>
    </source>
</evidence>
<sequence length="135" mass="15893">MELFNPLLALKGTYKTEGKILVLQVNGGGKYFLNFHDITIRYTLKFKTVKRNGKNIWQFYESEGFYNPKKLTTYAEDLVKGQKEITDQMNAVFNENWKELWQDFEPIFSRSVGKVVLNYLNKIFAHIPIDETFKP</sequence>
<name>A0A7R8V812_HERIL</name>
<protein>
    <submittedName>
        <fullName evidence="1">Uncharacterized protein</fullName>
    </submittedName>
</protein>
<evidence type="ECO:0000313" key="1">
    <source>
        <dbReference type="EMBL" id="CAD7093205.1"/>
    </source>
</evidence>
<dbReference type="InterPro" id="IPR010562">
    <property type="entry name" value="Haemolymph_juvenile_hormone-bd"/>
</dbReference>
<keyword evidence="2" id="KW-1185">Reference proteome</keyword>
<dbReference type="GO" id="GO:0005615">
    <property type="term" value="C:extracellular space"/>
    <property type="evidence" value="ECO:0007669"/>
    <property type="project" value="TreeGrafter"/>
</dbReference>
<organism evidence="1 2">
    <name type="scientific">Hermetia illucens</name>
    <name type="common">Black soldier fly</name>
    <dbReference type="NCBI Taxonomy" id="343691"/>
    <lineage>
        <taxon>Eukaryota</taxon>
        <taxon>Metazoa</taxon>
        <taxon>Ecdysozoa</taxon>
        <taxon>Arthropoda</taxon>
        <taxon>Hexapoda</taxon>
        <taxon>Insecta</taxon>
        <taxon>Pterygota</taxon>
        <taxon>Neoptera</taxon>
        <taxon>Endopterygota</taxon>
        <taxon>Diptera</taxon>
        <taxon>Brachycera</taxon>
        <taxon>Stratiomyomorpha</taxon>
        <taxon>Stratiomyidae</taxon>
        <taxon>Hermetiinae</taxon>
        <taxon>Hermetia</taxon>
    </lineage>
</organism>
<accession>A0A7R8V812</accession>
<dbReference type="AlphaFoldDB" id="A0A7R8V812"/>
<dbReference type="PANTHER" id="PTHR11008:SF32">
    <property type="entry name" value="CIRCADIAN CLOCK-CONTROLLED PROTEIN DAYWAKE-RELATED"/>
    <property type="match status" value="1"/>
</dbReference>
<proteinExistence type="predicted"/>
<dbReference type="EMBL" id="LR899014">
    <property type="protein sequence ID" value="CAD7093205.1"/>
    <property type="molecule type" value="Genomic_DNA"/>
</dbReference>
<reference evidence="1 2" key="1">
    <citation type="submission" date="2020-11" db="EMBL/GenBank/DDBJ databases">
        <authorList>
            <person name="Wallbank WR R."/>
            <person name="Pardo Diaz C."/>
            <person name="Kozak K."/>
            <person name="Martin S."/>
            <person name="Jiggins C."/>
            <person name="Moest M."/>
            <person name="Warren A I."/>
            <person name="Generalovic N T."/>
            <person name="Byers J.R.P. K."/>
            <person name="Montejo-Kovacevich G."/>
            <person name="Yen C E."/>
        </authorList>
    </citation>
    <scope>NUCLEOTIDE SEQUENCE [LARGE SCALE GENOMIC DNA]</scope>
</reference>
<dbReference type="Proteomes" id="UP000594454">
    <property type="component" value="Chromosome 6"/>
</dbReference>
<dbReference type="Gene3D" id="3.15.10.30">
    <property type="entry name" value="Haemolymph juvenile hormone binding protein"/>
    <property type="match status" value="1"/>
</dbReference>
<gene>
    <name evidence="1" type="ORF">HERILL_LOCUS15503</name>
</gene>
<dbReference type="OrthoDB" id="8190514at2759"/>
<dbReference type="PANTHER" id="PTHR11008">
    <property type="entry name" value="PROTEIN TAKEOUT-LIKE PROTEIN"/>
    <property type="match status" value="1"/>
</dbReference>
<dbReference type="InterPro" id="IPR038606">
    <property type="entry name" value="To_sf"/>
</dbReference>
<dbReference type="Pfam" id="PF06585">
    <property type="entry name" value="JHBP"/>
    <property type="match status" value="1"/>
</dbReference>